<gene>
    <name evidence="4" type="ORF">QRX50_00785</name>
</gene>
<name>A0A9Y2II23_9PSEU</name>
<evidence type="ECO:0000256" key="2">
    <source>
        <dbReference type="ARBA" id="ARBA00023002"/>
    </source>
</evidence>
<dbReference type="PRINTS" id="PR00081">
    <property type="entry name" value="GDHRDH"/>
</dbReference>
<protein>
    <recommendedName>
        <fullName evidence="3">Probable oxidoreductase</fullName>
    </recommendedName>
</protein>
<dbReference type="KEGG" id="acab:QRX50_00785"/>
<dbReference type="Gene3D" id="3.40.50.720">
    <property type="entry name" value="NAD(P)-binding Rossmann-like Domain"/>
    <property type="match status" value="1"/>
</dbReference>
<dbReference type="SUPFAM" id="SSF51735">
    <property type="entry name" value="NAD(P)-binding Rossmann-fold domains"/>
    <property type="match status" value="1"/>
</dbReference>
<dbReference type="PANTHER" id="PTHR24320">
    <property type="entry name" value="RETINOL DEHYDROGENASE"/>
    <property type="match status" value="1"/>
</dbReference>
<dbReference type="CDD" id="cd05327">
    <property type="entry name" value="retinol-DH_like_SDR_c_like"/>
    <property type="match status" value="1"/>
</dbReference>
<dbReference type="PANTHER" id="PTHR24320:SF148">
    <property type="entry name" value="NAD(P)-BINDING ROSSMANN-FOLD SUPERFAMILY PROTEIN"/>
    <property type="match status" value="1"/>
</dbReference>
<organism evidence="4 5">
    <name type="scientific">Amycolatopsis carbonis</name>
    <dbReference type="NCBI Taxonomy" id="715471"/>
    <lineage>
        <taxon>Bacteria</taxon>
        <taxon>Bacillati</taxon>
        <taxon>Actinomycetota</taxon>
        <taxon>Actinomycetes</taxon>
        <taxon>Pseudonocardiales</taxon>
        <taxon>Pseudonocardiaceae</taxon>
        <taxon>Amycolatopsis</taxon>
    </lineage>
</organism>
<dbReference type="Proteomes" id="UP001236014">
    <property type="component" value="Chromosome"/>
</dbReference>
<dbReference type="AlphaFoldDB" id="A0A9Y2II23"/>
<comment type="similarity">
    <text evidence="1">Belongs to the short-chain dehydrogenases/reductases (SDR) family.</text>
</comment>
<proteinExistence type="inferred from homology"/>
<dbReference type="Pfam" id="PF00106">
    <property type="entry name" value="adh_short"/>
    <property type="match status" value="1"/>
</dbReference>
<dbReference type="InterPro" id="IPR002347">
    <property type="entry name" value="SDR_fam"/>
</dbReference>
<keyword evidence="5" id="KW-1185">Reference proteome</keyword>
<accession>A0A9Y2II23</accession>
<keyword evidence="2" id="KW-0560">Oxidoreductase</keyword>
<evidence type="ECO:0000313" key="4">
    <source>
        <dbReference type="EMBL" id="WIX79386.1"/>
    </source>
</evidence>
<dbReference type="RefSeq" id="WP_285970075.1">
    <property type="nucleotide sequence ID" value="NZ_CP127294.1"/>
</dbReference>
<dbReference type="GO" id="GO:0016491">
    <property type="term" value="F:oxidoreductase activity"/>
    <property type="evidence" value="ECO:0007669"/>
    <property type="project" value="UniProtKB-KW"/>
</dbReference>
<dbReference type="EMBL" id="CP127294">
    <property type="protein sequence ID" value="WIX79386.1"/>
    <property type="molecule type" value="Genomic_DNA"/>
</dbReference>
<dbReference type="InterPro" id="IPR036291">
    <property type="entry name" value="NAD(P)-bd_dom_sf"/>
</dbReference>
<evidence type="ECO:0000256" key="3">
    <source>
        <dbReference type="ARBA" id="ARBA00071493"/>
    </source>
</evidence>
<dbReference type="FunFam" id="3.40.50.720:FF:000594">
    <property type="entry name" value="Short-chain oxidoreductase"/>
    <property type="match status" value="1"/>
</dbReference>
<evidence type="ECO:0000256" key="1">
    <source>
        <dbReference type="ARBA" id="ARBA00006484"/>
    </source>
</evidence>
<evidence type="ECO:0000313" key="5">
    <source>
        <dbReference type="Proteomes" id="UP001236014"/>
    </source>
</evidence>
<reference evidence="4 5" key="1">
    <citation type="submission" date="2023-06" db="EMBL/GenBank/DDBJ databases">
        <authorList>
            <person name="Oyuntsetseg B."/>
            <person name="Kim S.B."/>
        </authorList>
    </citation>
    <scope>NUCLEOTIDE SEQUENCE [LARGE SCALE GENOMIC DNA]</scope>
    <source>
        <strain evidence="4 5">2-15</strain>
    </source>
</reference>
<sequence length="306" mass="32361">MRITTPFTRESTAADVSAGVDLTGRRAIVTGGASGIGVETARALALAGAEVTLAVRDTEAGHRTAEAIAVATGNAAVAVLHLELADRDSVAKLASDWQGPLHILVNNAGVMVEPLNRTPEGWEHQFATNHLGHFGLALGLHDALASAGDARIVAVSSSAHLRSGVVFDDIHFERREYDPWSAYGQSKSANVLFAVEATRRWAADGITANALMPGGIRTNLQRHQADDAEFAEIAKTYPWKTTEQGASTSVLLAVSPLLAGVGGRYFEDNNEAELNIPPSHDGVAAHALDPEAATRLWEVSLELLAR</sequence>